<dbReference type="EMBL" id="MU277204">
    <property type="protein sequence ID" value="KAI0063053.1"/>
    <property type="molecule type" value="Genomic_DNA"/>
</dbReference>
<protein>
    <submittedName>
        <fullName evidence="1">Uncharacterized protein</fullName>
    </submittedName>
</protein>
<organism evidence="1 2">
    <name type="scientific">Artomyces pyxidatus</name>
    <dbReference type="NCBI Taxonomy" id="48021"/>
    <lineage>
        <taxon>Eukaryota</taxon>
        <taxon>Fungi</taxon>
        <taxon>Dikarya</taxon>
        <taxon>Basidiomycota</taxon>
        <taxon>Agaricomycotina</taxon>
        <taxon>Agaricomycetes</taxon>
        <taxon>Russulales</taxon>
        <taxon>Auriscalpiaceae</taxon>
        <taxon>Artomyces</taxon>
    </lineage>
</organism>
<sequence>MPCRLFPSAAAPSTALPPELLTRVFTFAVRLDPPRMSAAMEKHLGWIRVSHVCRYWRDVALGARILWRHIDIGELSHRWHTEMLGRSGATPLHITSGSPRPGPIDVLPDVLDNHFFRIAELDVVVSPENDGTCDRLGDIFTPPAPLLEEVRIESCSASMATMITPDQTGDGAAGFAPKLRSISLYDCRFSFYRFPIYPRLTYLAITMNVNKHPYPFVELNTSQSQRLNNFISSLQGMPCLESLILQGCLPCFIAETLPRDVHHRPPQTFLSRSLWPDH</sequence>
<name>A0ACB8T4L0_9AGAM</name>
<evidence type="ECO:0000313" key="1">
    <source>
        <dbReference type="EMBL" id="KAI0063053.1"/>
    </source>
</evidence>
<accession>A0ACB8T4L0</accession>
<gene>
    <name evidence="1" type="ORF">BV25DRAFT_1915387</name>
</gene>
<proteinExistence type="predicted"/>
<reference evidence="1" key="1">
    <citation type="submission" date="2021-03" db="EMBL/GenBank/DDBJ databases">
        <authorList>
            <consortium name="DOE Joint Genome Institute"/>
            <person name="Ahrendt S."/>
            <person name="Looney B.P."/>
            <person name="Miyauchi S."/>
            <person name="Morin E."/>
            <person name="Drula E."/>
            <person name="Courty P.E."/>
            <person name="Chicoki N."/>
            <person name="Fauchery L."/>
            <person name="Kohler A."/>
            <person name="Kuo A."/>
            <person name="Labutti K."/>
            <person name="Pangilinan J."/>
            <person name="Lipzen A."/>
            <person name="Riley R."/>
            <person name="Andreopoulos W."/>
            <person name="He G."/>
            <person name="Johnson J."/>
            <person name="Barry K.W."/>
            <person name="Grigoriev I.V."/>
            <person name="Nagy L."/>
            <person name="Hibbett D."/>
            <person name="Henrissat B."/>
            <person name="Matheny P.B."/>
            <person name="Labbe J."/>
            <person name="Martin F."/>
        </authorList>
    </citation>
    <scope>NUCLEOTIDE SEQUENCE</scope>
    <source>
        <strain evidence="1">HHB10654</strain>
    </source>
</reference>
<comment type="caution">
    <text evidence="1">The sequence shown here is derived from an EMBL/GenBank/DDBJ whole genome shotgun (WGS) entry which is preliminary data.</text>
</comment>
<evidence type="ECO:0000313" key="2">
    <source>
        <dbReference type="Proteomes" id="UP000814140"/>
    </source>
</evidence>
<reference evidence="1" key="2">
    <citation type="journal article" date="2022" name="New Phytol.">
        <title>Evolutionary transition to the ectomycorrhizal habit in the genomes of a hyperdiverse lineage of mushroom-forming fungi.</title>
        <authorList>
            <person name="Looney B."/>
            <person name="Miyauchi S."/>
            <person name="Morin E."/>
            <person name="Drula E."/>
            <person name="Courty P.E."/>
            <person name="Kohler A."/>
            <person name="Kuo A."/>
            <person name="LaButti K."/>
            <person name="Pangilinan J."/>
            <person name="Lipzen A."/>
            <person name="Riley R."/>
            <person name="Andreopoulos W."/>
            <person name="He G."/>
            <person name="Johnson J."/>
            <person name="Nolan M."/>
            <person name="Tritt A."/>
            <person name="Barry K.W."/>
            <person name="Grigoriev I.V."/>
            <person name="Nagy L.G."/>
            <person name="Hibbett D."/>
            <person name="Henrissat B."/>
            <person name="Matheny P.B."/>
            <person name="Labbe J."/>
            <person name="Martin F.M."/>
        </authorList>
    </citation>
    <scope>NUCLEOTIDE SEQUENCE</scope>
    <source>
        <strain evidence="1">HHB10654</strain>
    </source>
</reference>
<dbReference type="Proteomes" id="UP000814140">
    <property type="component" value="Unassembled WGS sequence"/>
</dbReference>
<keyword evidence="2" id="KW-1185">Reference proteome</keyword>